<evidence type="ECO:0000313" key="2">
    <source>
        <dbReference type="EMBL" id="MBW4708658.1"/>
    </source>
</evidence>
<dbReference type="EMBL" id="JAHXDN010000003">
    <property type="protein sequence ID" value="MBW4708658.1"/>
    <property type="molecule type" value="Genomic_DNA"/>
</dbReference>
<gene>
    <name evidence="2" type="ORF">KX928_12770</name>
</gene>
<name>A0A9X1K2L8_9RHOB</name>
<accession>A0A9X1K2L8</accession>
<feature type="domain" description="ORC1/DEAH AAA+ ATPase" evidence="1">
    <location>
        <begin position="48"/>
        <end position="157"/>
    </location>
</feature>
<sequence>MTVVKVASNGGKMAQGMNLGNRVKPLRNVAALSRLIRRVNDRPFGLTGMAAFSGPPGFGKSFGCIHCTVAYDAIHISVQELWTKKTLLTEILRELSVQPHRSLAEMMKQVNEGLALANRPLIIDEVDYAIDRGMIKMIRDMHDGSGVPVILVGMEEMPMKLQKWQLVKSRIIEVAYAEPLDLRDTRLLAENYAEGIEIDDSMLEFIRAANKGNAREISNELAYVVEVCRTEGHKQMTREMWGNSPLFDAGFKAPRRGL</sequence>
<dbReference type="Proteomes" id="UP001138661">
    <property type="component" value="Unassembled WGS sequence"/>
</dbReference>
<comment type="caution">
    <text evidence="2">The sequence shown here is derived from an EMBL/GenBank/DDBJ whole genome shotgun (WGS) entry which is preliminary data.</text>
</comment>
<dbReference type="InterPro" id="IPR049945">
    <property type="entry name" value="AAA_22"/>
</dbReference>
<dbReference type="GO" id="GO:0016887">
    <property type="term" value="F:ATP hydrolysis activity"/>
    <property type="evidence" value="ECO:0007669"/>
    <property type="project" value="InterPro"/>
</dbReference>
<reference evidence="2" key="1">
    <citation type="submission" date="2021-07" db="EMBL/GenBank/DDBJ databases">
        <title>Roseobacter insulae sp. nov., isolated from a tidal flat.</title>
        <authorList>
            <person name="Park S."/>
            <person name="Yoon J.-H."/>
        </authorList>
    </citation>
    <scope>NUCLEOTIDE SEQUENCE</scope>
    <source>
        <strain evidence="2">YSTF-M11</strain>
    </source>
</reference>
<dbReference type="AlphaFoldDB" id="A0A9X1K2L8"/>
<evidence type="ECO:0000313" key="3">
    <source>
        <dbReference type="Proteomes" id="UP001138661"/>
    </source>
</evidence>
<keyword evidence="3" id="KW-1185">Reference proteome</keyword>
<dbReference type="Pfam" id="PF13401">
    <property type="entry name" value="AAA_22"/>
    <property type="match status" value="1"/>
</dbReference>
<dbReference type="RefSeq" id="WP_219502960.1">
    <property type="nucleotide sequence ID" value="NZ_JAHXDN010000003.1"/>
</dbReference>
<protein>
    <submittedName>
        <fullName evidence="2">AAA family ATPase</fullName>
    </submittedName>
</protein>
<proteinExistence type="predicted"/>
<organism evidence="2 3">
    <name type="scientific">Roseobacter insulae</name>
    <dbReference type="NCBI Taxonomy" id="2859783"/>
    <lineage>
        <taxon>Bacteria</taxon>
        <taxon>Pseudomonadati</taxon>
        <taxon>Pseudomonadota</taxon>
        <taxon>Alphaproteobacteria</taxon>
        <taxon>Rhodobacterales</taxon>
        <taxon>Roseobacteraceae</taxon>
        <taxon>Roseobacter</taxon>
    </lineage>
</organism>
<evidence type="ECO:0000259" key="1">
    <source>
        <dbReference type="Pfam" id="PF13401"/>
    </source>
</evidence>